<feature type="compositionally biased region" description="Basic and acidic residues" evidence="1">
    <location>
        <begin position="283"/>
        <end position="294"/>
    </location>
</feature>
<accession>A0A4S2MZR5</accession>
<feature type="region of interest" description="Disordered" evidence="1">
    <location>
        <begin position="880"/>
        <end position="1158"/>
    </location>
</feature>
<evidence type="ECO:0000313" key="4">
    <source>
        <dbReference type="Proteomes" id="UP000298138"/>
    </source>
</evidence>
<feature type="compositionally biased region" description="Basic and acidic residues" evidence="1">
    <location>
        <begin position="770"/>
        <end position="779"/>
    </location>
</feature>
<gene>
    <name evidence="3" type="ORF">EX30DRAFT_395081</name>
</gene>
<feature type="compositionally biased region" description="Polar residues" evidence="1">
    <location>
        <begin position="829"/>
        <end position="857"/>
    </location>
</feature>
<feature type="compositionally biased region" description="Low complexity" evidence="1">
    <location>
        <begin position="1230"/>
        <end position="1260"/>
    </location>
</feature>
<feature type="compositionally biased region" description="Polar residues" evidence="1">
    <location>
        <begin position="1219"/>
        <end position="1229"/>
    </location>
</feature>
<feature type="compositionally biased region" description="Basic and acidic residues" evidence="1">
    <location>
        <begin position="504"/>
        <end position="517"/>
    </location>
</feature>
<feature type="compositionally biased region" description="Acidic residues" evidence="1">
    <location>
        <begin position="720"/>
        <end position="730"/>
    </location>
</feature>
<organism evidence="3 4">
    <name type="scientific">Ascodesmis nigricans</name>
    <dbReference type="NCBI Taxonomy" id="341454"/>
    <lineage>
        <taxon>Eukaryota</taxon>
        <taxon>Fungi</taxon>
        <taxon>Dikarya</taxon>
        <taxon>Ascomycota</taxon>
        <taxon>Pezizomycotina</taxon>
        <taxon>Pezizomycetes</taxon>
        <taxon>Pezizales</taxon>
        <taxon>Ascodesmidaceae</taxon>
        <taxon>Ascodesmis</taxon>
    </lineage>
</organism>
<feature type="region of interest" description="Disordered" evidence="1">
    <location>
        <begin position="454"/>
        <end position="526"/>
    </location>
</feature>
<feature type="region of interest" description="Disordered" evidence="1">
    <location>
        <begin position="707"/>
        <end position="857"/>
    </location>
</feature>
<feature type="region of interest" description="Disordered" evidence="1">
    <location>
        <begin position="405"/>
        <end position="429"/>
    </location>
</feature>
<feature type="compositionally biased region" description="Low complexity" evidence="1">
    <location>
        <begin position="787"/>
        <end position="799"/>
    </location>
</feature>
<feature type="compositionally biased region" description="Acidic residues" evidence="1">
    <location>
        <begin position="1128"/>
        <end position="1137"/>
    </location>
</feature>
<keyword evidence="4" id="KW-1185">Reference proteome</keyword>
<feature type="compositionally biased region" description="Acidic residues" evidence="1">
    <location>
        <begin position="469"/>
        <end position="480"/>
    </location>
</feature>
<feature type="compositionally biased region" description="Polar residues" evidence="1">
    <location>
        <begin position="481"/>
        <end position="494"/>
    </location>
</feature>
<dbReference type="OrthoDB" id="5368821at2759"/>
<feature type="compositionally biased region" description="Polar residues" evidence="1">
    <location>
        <begin position="1173"/>
        <end position="1188"/>
    </location>
</feature>
<feature type="region of interest" description="Disordered" evidence="1">
    <location>
        <begin position="548"/>
        <end position="587"/>
    </location>
</feature>
<feature type="compositionally biased region" description="Basic residues" evidence="1">
    <location>
        <begin position="198"/>
        <end position="212"/>
    </location>
</feature>
<dbReference type="InParanoid" id="A0A4S2MZR5"/>
<name>A0A4S2MZR5_9PEZI</name>
<sequence length="1355" mass="147520">MRLRLTIEAVGSPPVKILWPVVFPPTYPKSDNFLVSDLLIQLNKVFSLERRFNGTKHTLDMYAVEVKGYECLHFHPLEQVFTDECSVLIRPRTAIELRSERVTKTKTVPYIDRVRFGSPLRDTPDKSTAAKSRRKEMVPAKKRRRKDLKGTSTVISDDVEISGNAVRKSKSRSRQYEISGADLSSSQLVRYDPEVAKSKKKREKSSKRKRSPSPRPRNNEEESFIGIYESLLNNPDPDENLPIDEPVRPAPPSDSSSSSSSASSSLSSSSSSSSESSSESESSDSKSKPEELPSRKSPKFTKPTKNTSAAATGSPRRATAPGTLPGQASIATQRRQERKKYSRKLKSLQNEGILGDDIGAGDLRHILAQWDVDINTPNQVLRKYAEEDPEVITRVRLEQQYEKAAEEAEAATTGSQPQPSKSAKKAFRKAKANGVIPENWDIYQFMAQRNQHATKKAHFAKDATSQEQNMEDEWNGEGDQDSMTLQEPNGQYDQPSKRLYSFGRRRDTDNDESRGEELFEDFDENYEDPDAWKSKITLEAVECELEGVSLPTPGFPFNQDQLQQKKNTRRKNKKKQPHAQKNRDVDMEDHYYADIDVTLDYGYEPSFTPADTTASAKKDDRSTADEESSEFTLPSDPSSLPPLTVPVKIGTIIHFSILICDQTTNWAPKTSSNRMAKIVGVEGNIDENPTLICVIPARDRLQREYDPETGERIFGKFEMPGDDEDEDDDGIRDWGFTELIDPRIVSAPKEEGKGEGGGGGTEGQDDDRDAGDGGDKEDSPESESDSSDSSSSSGSSSGSDDSDDEDESSSKSNSPQPGTKEADKPAEAASTTLPSDSTTTAPDNSATLPSSADLSASNLNVLATPPRFKNTILPTTSFECQLSSSRQDADDTTITDISPCRKPHSQPEWSSWGEKTSQSEFQTQSQERPRSLSRSPAPENENERFPSPAPYIPGASFVSDTTQMDSTLQEQGSDPSQTTSQPPRRTTPQAKATENSYPSTPGYPPLPTIPPTPVAESSQKKTSPPKPSSLSTTTKASPPSKVSAPPSAPVIPSMLPRPPPSPTSFTEKSNLFPPASTSSEPPTEPTQPTQPSATKIPDTPSDSDSDSDSFPSLDRLIAQSQQIKNEPVSDDEGDDNDALTKSNTAVNSNSGTGLGMKLPEFDFSPLNLALSRHTASQWNGSESPSQPERQILREMGIGGGNGSRGARRNSGGGHGWNGKTATTHDTNLFPSTAPPTTSSSATTLPPSTPQQQKTPASSTTENGKPETPAFSSTNYFSRRASSAIPCAVGGVDGGVKKKRISLGANRVRTTVGGVVDVAGRRRSGVNEEAEAGKGRESLSTKSVREVVVIDLLDSD</sequence>
<feature type="domain" description="DUF7357" evidence="2">
    <location>
        <begin position="1"/>
        <end position="107"/>
    </location>
</feature>
<feature type="region of interest" description="Disordered" evidence="1">
    <location>
        <begin position="189"/>
        <end position="357"/>
    </location>
</feature>
<dbReference type="EMBL" id="ML220116">
    <property type="protein sequence ID" value="TGZ82217.1"/>
    <property type="molecule type" value="Genomic_DNA"/>
</dbReference>
<feature type="compositionally biased region" description="Polar residues" evidence="1">
    <location>
        <begin position="1139"/>
        <end position="1151"/>
    </location>
</feature>
<feature type="compositionally biased region" description="Basic residues" evidence="1">
    <location>
        <begin position="566"/>
        <end position="580"/>
    </location>
</feature>
<dbReference type="Pfam" id="PF24054">
    <property type="entry name" value="DUF7357"/>
    <property type="match status" value="1"/>
</dbReference>
<feature type="compositionally biased region" description="Low complexity" evidence="1">
    <location>
        <begin position="1073"/>
        <end position="1100"/>
    </location>
</feature>
<dbReference type="InterPro" id="IPR055781">
    <property type="entry name" value="DUF7357"/>
</dbReference>
<evidence type="ECO:0000313" key="3">
    <source>
        <dbReference type="EMBL" id="TGZ82217.1"/>
    </source>
</evidence>
<feature type="region of interest" description="Disordered" evidence="1">
    <location>
        <begin position="607"/>
        <end position="640"/>
    </location>
</feature>
<feature type="compositionally biased region" description="Polar residues" evidence="1">
    <location>
        <begin position="880"/>
        <end position="896"/>
    </location>
</feature>
<feature type="region of interest" description="Disordered" evidence="1">
    <location>
        <begin position="1173"/>
        <end position="1274"/>
    </location>
</feature>
<feature type="region of interest" description="Disordered" evidence="1">
    <location>
        <begin position="119"/>
        <end position="151"/>
    </location>
</feature>
<feature type="compositionally biased region" description="Low complexity" evidence="1">
    <location>
        <begin position="253"/>
        <end position="280"/>
    </location>
</feature>
<dbReference type="Proteomes" id="UP000298138">
    <property type="component" value="Unassembled WGS sequence"/>
</dbReference>
<reference evidence="3 4" key="1">
    <citation type="submission" date="2019-04" db="EMBL/GenBank/DDBJ databases">
        <title>Comparative genomics and transcriptomics to analyze fruiting body development in filamentous ascomycetes.</title>
        <authorList>
            <consortium name="DOE Joint Genome Institute"/>
            <person name="Lutkenhaus R."/>
            <person name="Traeger S."/>
            <person name="Breuer J."/>
            <person name="Kuo A."/>
            <person name="Lipzen A."/>
            <person name="Pangilinan J."/>
            <person name="Dilworth D."/>
            <person name="Sandor L."/>
            <person name="Poggeler S."/>
            <person name="Barry K."/>
            <person name="Grigoriev I.V."/>
            <person name="Nowrousian M."/>
        </authorList>
    </citation>
    <scope>NUCLEOTIDE SEQUENCE [LARGE SCALE GENOMIC DNA]</scope>
    <source>
        <strain evidence="3 4">CBS 389.68</strain>
    </source>
</reference>
<feature type="compositionally biased region" description="Low complexity" evidence="1">
    <location>
        <begin position="975"/>
        <end position="989"/>
    </location>
</feature>
<feature type="compositionally biased region" description="Basic residues" evidence="1">
    <location>
        <begin position="336"/>
        <end position="346"/>
    </location>
</feature>
<feature type="compositionally biased region" description="Low complexity" evidence="1">
    <location>
        <begin position="1028"/>
        <end position="1054"/>
    </location>
</feature>
<dbReference type="STRING" id="341454.A0A4S2MZR5"/>
<feature type="compositionally biased region" description="Polar residues" evidence="1">
    <location>
        <begin position="958"/>
        <end position="974"/>
    </location>
</feature>
<evidence type="ECO:0000259" key="2">
    <source>
        <dbReference type="Pfam" id="PF24054"/>
    </source>
</evidence>
<proteinExistence type="predicted"/>
<protein>
    <recommendedName>
        <fullName evidence="2">DUF7357 domain-containing protein</fullName>
    </recommendedName>
</protein>
<evidence type="ECO:0000256" key="1">
    <source>
        <dbReference type="SAM" id="MobiDB-lite"/>
    </source>
</evidence>
<feature type="compositionally biased region" description="Low complexity" evidence="1">
    <location>
        <begin position="916"/>
        <end position="926"/>
    </location>
</feature>
<feature type="compositionally biased region" description="Pro residues" evidence="1">
    <location>
        <begin position="1001"/>
        <end position="1013"/>
    </location>
</feature>